<reference evidence="14 15" key="1">
    <citation type="submission" date="2015-07" db="EMBL/GenBank/DDBJ databases">
        <title>The genome of Habropoda laboriosa.</title>
        <authorList>
            <person name="Pan H."/>
            <person name="Kapheim K."/>
        </authorList>
    </citation>
    <scope>NUCLEOTIDE SEQUENCE [LARGE SCALE GENOMIC DNA]</scope>
    <source>
        <strain evidence="14">0110345459</strain>
    </source>
</reference>
<feature type="binding site" evidence="11">
    <location>
        <position position="83"/>
    </location>
    <ligand>
        <name>S-adenosyl-L-methionine</name>
        <dbReference type="ChEBI" id="CHEBI:59789"/>
    </ligand>
</feature>
<keyword evidence="7" id="KW-0809">Transit peptide</keyword>
<dbReference type="GO" id="GO:0003723">
    <property type="term" value="F:RNA binding"/>
    <property type="evidence" value="ECO:0007669"/>
    <property type="project" value="UniProtKB-UniRule"/>
</dbReference>
<dbReference type="NCBIfam" id="TIGR00755">
    <property type="entry name" value="ksgA"/>
    <property type="match status" value="1"/>
</dbReference>
<dbReference type="AlphaFoldDB" id="A0A0L7RE23"/>
<dbReference type="InterPro" id="IPR020598">
    <property type="entry name" value="rRNA_Ade_methylase_Trfase_N"/>
</dbReference>
<dbReference type="SUPFAM" id="SSF53335">
    <property type="entry name" value="S-adenosyl-L-methionine-dependent methyltransferases"/>
    <property type="match status" value="1"/>
</dbReference>
<evidence type="ECO:0000256" key="11">
    <source>
        <dbReference type="PROSITE-ProRule" id="PRU01026"/>
    </source>
</evidence>
<evidence type="ECO:0000256" key="9">
    <source>
        <dbReference type="ARBA" id="ARBA00023128"/>
    </source>
</evidence>
<comment type="subcellular location">
    <subcellularLocation>
        <location evidence="1">Mitochondrion</location>
    </subcellularLocation>
</comment>
<feature type="binding site" evidence="11">
    <location>
        <position position="34"/>
    </location>
    <ligand>
        <name>S-adenosyl-L-methionine</name>
        <dbReference type="ChEBI" id="CHEBI:59789"/>
    </ligand>
</feature>
<protein>
    <recommendedName>
        <fullName evidence="12">rRNA adenine N(6)-methyltransferase</fullName>
        <ecNumber evidence="12">2.1.1.-</ecNumber>
    </recommendedName>
</protein>
<keyword evidence="5 11" id="KW-0949">S-adenosyl-L-methionine</keyword>
<keyword evidence="15" id="KW-1185">Reference proteome</keyword>
<dbReference type="GO" id="GO:0005759">
    <property type="term" value="C:mitochondrial matrix"/>
    <property type="evidence" value="ECO:0007669"/>
    <property type="project" value="TreeGrafter"/>
</dbReference>
<feature type="binding site" evidence="11">
    <location>
        <position position="61"/>
    </location>
    <ligand>
        <name>S-adenosyl-L-methionine</name>
        <dbReference type="ChEBI" id="CHEBI:59789"/>
    </ligand>
</feature>
<feature type="binding site" evidence="11">
    <location>
        <position position="112"/>
    </location>
    <ligand>
        <name>S-adenosyl-L-methionine</name>
        <dbReference type="ChEBI" id="CHEBI:59789"/>
    </ligand>
</feature>
<dbReference type="Proteomes" id="UP000053825">
    <property type="component" value="Unassembled WGS sequence"/>
</dbReference>
<dbReference type="EC" id="2.1.1.-" evidence="12"/>
<gene>
    <name evidence="14" type="ORF">WH47_11012</name>
</gene>
<keyword evidence="9" id="KW-0496">Mitochondrion</keyword>
<dbReference type="InterPro" id="IPR023165">
    <property type="entry name" value="rRNA_Ade_diMease-like_C"/>
</dbReference>
<keyword evidence="3 11" id="KW-0489">Methyltransferase</keyword>
<dbReference type="SMART" id="SM00650">
    <property type="entry name" value="rADc"/>
    <property type="match status" value="1"/>
</dbReference>
<dbReference type="PANTHER" id="PTHR11727:SF17">
    <property type="entry name" value="DIMETHYLADENOSINE TRANSFERASE 1, MITOCHONDRIAL"/>
    <property type="match status" value="1"/>
</dbReference>
<dbReference type="GO" id="GO:0034246">
    <property type="term" value="F:mitochondrial transcription factor activity"/>
    <property type="evidence" value="ECO:0007669"/>
    <property type="project" value="TreeGrafter"/>
</dbReference>
<dbReference type="PROSITE" id="PS51689">
    <property type="entry name" value="SAM_RNA_A_N6_MT"/>
    <property type="match status" value="1"/>
</dbReference>
<dbReference type="Pfam" id="PF00398">
    <property type="entry name" value="RrnaAD"/>
    <property type="match status" value="1"/>
</dbReference>
<comment type="similarity">
    <text evidence="11 12">Belongs to the class I-like SAM-binding methyltransferase superfamily. rRNA adenine N(6)-methyltransferase family.</text>
</comment>
<evidence type="ECO:0000256" key="1">
    <source>
        <dbReference type="ARBA" id="ARBA00004173"/>
    </source>
</evidence>
<dbReference type="GO" id="GO:0000179">
    <property type="term" value="F:rRNA (adenine-N6,N6-)-dimethyltransferase activity"/>
    <property type="evidence" value="ECO:0007669"/>
    <property type="project" value="UniProtKB-UniRule"/>
</dbReference>
<proteinExistence type="inferred from homology"/>
<evidence type="ECO:0000256" key="2">
    <source>
        <dbReference type="ARBA" id="ARBA00022552"/>
    </source>
</evidence>
<dbReference type="FunFam" id="3.40.50.150:FF:000109">
    <property type="entry name" value="rRNA adenine N(6)-methyltransferase"/>
    <property type="match status" value="1"/>
</dbReference>
<feature type="binding site" evidence="11">
    <location>
        <position position="36"/>
    </location>
    <ligand>
        <name>S-adenosyl-L-methionine</name>
        <dbReference type="ChEBI" id="CHEBI:59789"/>
    </ligand>
</feature>
<accession>A0A0L7RE23</accession>
<keyword evidence="2 12" id="KW-0698">rRNA processing</keyword>
<dbReference type="InterPro" id="IPR020596">
    <property type="entry name" value="rRNA_Ade_Mease_Trfase_CS"/>
</dbReference>
<dbReference type="Gene3D" id="3.40.50.150">
    <property type="entry name" value="Vaccinia Virus protein VP39"/>
    <property type="match status" value="1"/>
</dbReference>
<evidence type="ECO:0000256" key="5">
    <source>
        <dbReference type="ARBA" id="ARBA00022691"/>
    </source>
</evidence>
<feature type="domain" description="Ribosomal RNA adenine methylase transferase N-terminal" evidence="13">
    <location>
        <begin position="41"/>
        <end position="235"/>
    </location>
</feature>
<dbReference type="STRING" id="597456.A0A0L7RE23"/>
<dbReference type="InterPro" id="IPR011530">
    <property type="entry name" value="rRNA_adenine_dimethylase"/>
</dbReference>
<keyword evidence="6 11" id="KW-0694">RNA-binding</keyword>
<evidence type="ECO:0000256" key="10">
    <source>
        <dbReference type="ARBA" id="ARBA00023163"/>
    </source>
</evidence>
<keyword evidence="4 11" id="KW-0808">Transferase</keyword>
<dbReference type="PROSITE" id="PS01131">
    <property type="entry name" value="RRNA_A_DIMETH"/>
    <property type="match status" value="1"/>
</dbReference>
<evidence type="ECO:0000313" key="15">
    <source>
        <dbReference type="Proteomes" id="UP000053825"/>
    </source>
</evidence>
<feature type="binding site" evidence="11">
    <location>
        <position position="142"/>
    </location>
    <ligand>
        <name>S-adenosyl-L-methionine</name>
        <dbReference type="ChEBI" id="CHEBI:59789"/>
    </ligand>
</feature>
<organism evidence="14 15">
    <name type="scientific">Habropoda laboriosa</name>
    <dbReference type="NCBI Taxonomy" id="597456"/>
    <lineage>
        <taxon>Eukaryota</taxon>
        <taxon>Metazoa</taxon>
        <taxon>Ecdysozoa</taxon>
        <taxon>Arthropoda</taxon>
        <taxon>Hexapoda</taxon>
        <taxon>Insecta</taxon>
        <taxon>Pterygota</taxon>
        <taxon>Neoptera</taxon>
        <taxon>Endopterygota</taxon>
        <taxon>Hymenoptera</taxon>
        <taxon>Apocrita</taxon>
        <taxon>Aculeata</taxon>
        <taxon>Apoidea</taxon>
        <taxon>Anthophila</taxon>
        <taxon>Apidae</taxon>
        <taxon>Habropoda</taxon>
    </lineage>
</organism>
<dbReference type="EMBL" id="KQ414611">
    <property type="protein sequence ID" value="KOC69227.1"/>
    <property type="molecule type" value="Genomic_DNA"/>
</dbReference>
<evidence type="ECO:0000256" key="4">
    <source>
        <dbReference type="ARBA" id="ARBA00022679"/>
    </source>
</evidence>
<name>A0A0L7RE23_9HYME</name>
<evidence type="ECO:0000256" key="3">
    <source>
        <dbReference type="ARBA" id="ARBA00022603"/>
    </source>
</evidence>
<evidence type="ECO:0000256" key="12">
    <source>
        <dbReference type="RuleBase" id="RU362106"/>
    </source>
</evidence>
<evidence type="ECO:0000259" key="13">
    <source>
        <dbReference type="SMART" id="SM00650"/>
    </source>
</evidence>
<dbReference type="InterPro" id="IPR001737">
    <property type="entry name" value="KsgA/Erm"/>
</dbReference>
<evidence type="ECO:0000313" key="14">
    <source>
        <dbReference type="EMBL" id="KOC69227.1"/>
    </source>
</evidence>
<sequence length="346" mass="39868">MNKKIATLRLPPLPTIRELLKIYKLRAMKQLSQNFLLNENLTDKIIKKAGNLGEYHVLEIGPGPGGLTRSILKYQPRKLIVVEKDKRFQPTLEMLADAFAAVNGKMEIIFDDIMKINLNNVFPMTEAKPWSDTTPKIKLIGNLPFNVSTPLIIKWLHAISEKRGPWEFGRTRMTLTFQKEVGERLVAPPKSIQRCRLSVMAQAWTCPVMHFVIPGTAFIPKPEVDVALITFVPLTVPRTQHEFKIFEKVTRHIFSFRQKYSIRGIETLFPLENRTELGQMMYKLSDLNPETRPIELTVENIDKLVSAYKYLLEKHPHIGLYEYRASRRIVSLSHAKHIEVAECTEL</sequence>
<keyword evidence="10" id="KW-0804">Transcription</keyword>
<keyword evidence="8" id="KW-0805">Transcription regulation</keyword>
<dbReference type="GO" id="GO:0006391">
    <property type="term" value="P:transcription initiation at mitochondrial promoter"/>
    <property type="evidence" value="ECO:0007669"/>
    <property type="project" value="TreeGrafter"/>
</dbReference>
<evidence type="ECO:0000256" key="6">
    <source>
        <dbReference type="ARBA" id="ARBA00022884"/>
    </source>
</evidence>
<dbReference type="InterPro" id="IPR029063">
    <property type="entry name" value="SAM-dependent_MTases_sf"/>
</dbReference>
<dbReference type="PANTHER" id="PTHR11727">
    <property type="entry name" value="DIMETHYLADENOSINE TRANSFERASE"/>
    <property type="match status" value="1"/>
</dbReference>
<evidence type="ECO:0000256" key="8">
    <source>
        <dbReference type="ARBA" id="ARBA00023015"/>
    </source>
</evidence>
<dbReference type="Gene3D" id="1.10.8.100">
    <property type="entry name" value="Ribosomal RNA adenine dimethylase-like, domain 2"/>
    <property type="match status" value="1"/>
</dbReference>
<evidence type="ECO:0000256" key="7">
    <source>
        <dbReference type="ARBA" id="ARBA00022946"/>
    </source>
</evidence>
<dbReference type="OrthoDB" id="16079at2759"/>